<evidence type="ECO:0000313" key="2">
    <source>
        <dbReference type="Proteomes" id="UP001519272"/>
    </source>
</evidence>
<sequence>MTGCITTPFLFWSHGYLNKQLEPPTDEEGFDKLYRVYAEDGEFVVNEFDNPVAKS</sequence>
<name>A0ABS4FP01_9BACL</name>
<evidence type="ECO:0000313" key="1">
    <source>
        <dbReference type="EMBL" id="MBP1904109.1"/>
    </source>
</evidence>
<protein>
    <submittedName>
        <fullName evidence="1">Uncharacterized protein</fullName>
    </submittedName>
</protein>
<proteinExistence type="predicted"/>
<dbReference type="EMBL" id="JAGGKG010000002">
    <property type="protein sequence ID" value="MBP1904109.1"/>
    <property type="molecule type" value="Genomic_DNA"/>
</dbReference>
<accession>A0ABS4FP01</accession>
<gene>
    <name evidence="1" type="ORF">J2Z32_000726</name>
</gene>
<organism evidence="1 2">
    <name type="scientific">Paenibacillus turicensis</name>
    <dbReference type="NCBI Taxonomy" id="160487"/>
    <lineage>
        <taxon>Bacteria</taxon>
        <taxon>Bacillati</taxon>
        <taxon>Bacillota</taxon>
        <taxon>Bacilli</taxon>
        <taxon>Bacillales</taxon>
        <taxon>Paenibacillaceae</taxon>
        <taxon>Paenibacillus</taxon>
    </lineage>
</organism>
<reference evidence="1 2" key="1">
    <citation type="submission" date="2021-03" db="EMBL/GenBank/DDBJ databases">
        <title>Genomic Encyclopedia of Type Strains, Phase IV (KMG-IV): sequencing the most valuable type-strain genomes for metagenomic binning, comparative biology and taxonomic classification.</title>
        <authorList>
            <person name="Goeker M."/>
        </authorList>
    </citation>
    <scope>NUCLEOTIDE SEQUENCE [LARGE SCALE GENOMIC DNA]</scope>
    <source>
        <strain evidence="1 2">DSM 14349</strain>
    </source>
</reference>
<comment type="caution">
    <text evidence="1">The sequence shown here is derived from an EMBL/GenBank/DDBJ whole genome shotgun (WGS) entry which is preliminary data.</text>
</comment>
<keyword evidence="2" id="KW-1185">Reference proteome</keyword>
<dbReference type="Proteomes" id="UP001519272">
    <property type="component" value="Unassembled WGS sequence"/>
</dbReference>